<feature type="domain" description="Nucleotidyl transferase" evidence="3">
    <location>
        <begin position="2"/>
        <end position="131"/>
    </location>
</feature>
<dbReference type="EMBL" id="UOFG01000051">
    <property type="protein sequence ID" value="VAW58883.1"/>
    <property type="molecule type" value="Genomic_DNA"/>
</dbReference>
<dbReference type="Pfam" id="PF00483">
    <property type="entry name" value="NTP_transferase"/>
    <property type="match status" value="1"/>
</dbReference>
<dbReference type="GO" id="GO:0008879">
    <property type="term" value="F:glucose-1-phosphate thymidylyltransferase activity"/>
    <property type="evidence" value="ECO:0007669"/>
    <property type="project" value="UniProtKB-EC"/>
</dbReference>
<dbReference type="InterPro" id="IPR029044">
    <property type="entry name" value="Nucleotide-diphossugar_trans"/>
</dbReference>
<evidence type="ECO:0000259" key="3">
    <source>
        <dbReference type="Pfam" id="PF00483"/>
    </source>
</evidence>
<proteinExistence type="predicted"/>
<name>A0A3B0X3A6_9ZZZZ</name>
<dbReference type="SUPFAM" id="SSF53448">
    <property type="entry name" value="Nucleotide-diphospho-sugar transferases"/>
    <property type="match status" value="1"/>
</dbReference>
<evidence type="ECO:0000313" key="4">
    <source>
        <dbReference type="EMBL" id="VAW58883.1"/>
    </source>
</evidence>
<dbReference type="PANTHER" id="PTHR43584:SF8">
    <property type="entry name" value="N-ACETYLMURAMATE ALPHA-1-PHOSPHATE URIDYLYLTRANSFERASE"/>
    <property type="match status" value="1"/>
</dbReference>
<organism evidence="4">
    <name type="scientific">hydrothermal vent metagenome</name>
    <dbReference type="NCBI Taxonomy" id="652676"/>
    <lineage>
        <taxon>unclassified sequences</taxon>
        <taxon>metagenomes</taxon>
        <taxon>ecological metagenomes</taxon>
    </lineage>
</organism>
<dbReference type="InterPro" id="IPR054790">
    <property type="entry name" value="MurU"/>
</dbReference>
<gene>
    <name evidence="4" type="ORF">MNBD_GAMMA11-643</name>
</gene>
<evidence type="ECO:0000256" key="2">
    <source>
        <dbReference type="ARBA" id="ARBA00022695"/>
    </source>
</evidence>
<dbReference type="NCBIfam" id="NF045761">
    <property type="entry name" value="NAMPUrTaseMurU"/>
    <property type="match status" value="1"/>
</dbReference>
<accession>A0A3B0X3A6</accession>
<protein>
    <submittedName>
        <fullName evidence="4">Glucose-1-phosphate thymidylyltransferase</fullName>
        <ecNumber evidence="4">2.7.7.24</ecNumber>
    </submittedName>
</protein>
<keyword evidence="2 4" id="KW-0548">Nucleotidyltransferase</keyword>
<dbReference type="PANTHER" id="PTHR43584">
    <property type="entry name" value="NUCLEOTIDYL TRANSFERASE"/>
    <property type="match status" value="1"/>
</dbReference>
<reference evidence="4" key="1">
    <citation type="submission" date="2018-06" db="EMBL/GenBank/DDBJ databases">
        <authorList>
            <person name="Zhirakovskaya E."/>
        </authorList>
    </citation>
    <scope>NUCLEOTIDE SEQUENCE</scope>
</reference>
<dbReference type="CDD" id="cd06422">
    <property type="entry name" value="NTP_transferase_like_1"/>
    <property type="match status" value="1"/>
</dbReference>
<dbReference type="EC" id="2.7.7.24" evidence="4"/>
<dbReference type="AlphaFoldDB" id="A0A3B0X3A6"/>
<evidence type="ECO:0000256" key="1">
    <source>
        <dbReference type="ARBA" id="ARBA00022679"/>
    </source>
</evidence>
<dbReference type="Gene3D" id="3.90.550.10">
    <property type="entry name" value="Spore Coat Polysaccharide Biosynthesis Protein SpsA, Chain A"/>
    <property type="match status" value="1"/>
</dbReference>
<dbReference type="InterPro" id="IPR005835">
    <property type="entry name" value="NTP_transferase_dom"/>
</dbReference>
<keyword evidence="1 4" id="KW-0808">Transferase</keyword>
<dbReference type="InterPro" id="IPR050065">
    <property type="entry name" value="GlmU-like"/>
</dbReference>
<sequence length="220" mass="24644">MKAMILAAGRGERLRPLTDITPKPLIMAGQKRLIEYHLYHLASAGFRDVVINVAWLGQQIIDVLGNGEKYHLNIVYSNEGDKALETGGGVYNALPLLGEQFLLVNGDVWTDYPFEKLANLKIQDRAHLVLVNNPEHNAGGDFSLAENRLTDTNTERYTYSGIGVYTGAFFEAEKNGVYPLTPMIRDYIVENKISGELYQGRWMDIGTQQRLDELLALNLS</sequence>